<dbReference type="GO" id="GO:0003677">
    <property type="term" value="F:DNA binding"/>
    <property type="evidence" value="ECO:0007669"/>
    <property type="project" value="UniProtKB-KW"/>
</dbReference>
<feature type="region of interest" description="Disordered" evidence="6">
    <location>
        <begin position="74"/>
        <end position="157"/>
    </location>
</feature>
<dbReference type="PANTHER" id="PTHR43133">
    <property type="entry name" value="RNA POLYMERASE ECF-TYPE SIGMA FACTO"/>
    <property type="match status" value="1"/>
</dbReference>
<gene>
    <name evidence="8" type="ORF">G3I43_15460</name>
</gene>
<evidence type="ECO:0000256" key="3">
    <source>
        <dbReference type="ARBA" id="ARBA00023082"/>
    </source>
</evidence>
<dbReference type="InterPro" id="IPR013324">
    <property type="entry name" value="RNA_pol_sigma_r3/r4-like"/>
</dbReference>
<evidence type="ECO:0000259" key="7">
    <source>
        <dbReference type="PROSITE" id="PS50943"/>
    </source>
</evidence>
<dbReference type="SUPFAM" id="SSF88946">
    <property type="entry name" value="Sigma2 domain of RNA polymerase sigma factors"/>
    <property type="match status" value="1"/>
</dbReference>
<feature type="compositionally biased region" description="Low complexity" evidence="6">
    <location>
        <begin position="74"/>
        <end position="86"/>
    </location>
</feature>
<feature type="compositionally biased region" description="Pro residues" evidence="6">
    <location>
        <begin position="87"/>
        <end position="98"/>
    </location>
</feature>
<dbReference type="Gene3D" id="1.10.260.40">
    <property type="entry name" value="lambda repressor-like DNA-binding domains"/>
    <property type="match status" value="1"/>
</dbReference>
<dbReference type="Gene3D" id="1.10.1740.10">
    <property type="match status" value="1"/>
</dbReference>
<evidence type="ECO:0000256" key="2">
    <source>
        <dbReference type="ARBA" id="ARBA00023015"/>
    </source>
</evidence>
<keyword evidence="3" id="KW-0731">Sigma factor</keyword>
<dbReference type="InterPro" id="IPR001387">
    <property type="entry name" value="Cro/C1-type_HTH"/>
</dbReference>
<feature type="region of interest" description="Disordered" evidence="6">
    <location>
        <begin position="378"/>
        <end position="407"/>
    </location>
</feature>
<dbReference type="PANTHER" id="PTHR43133:SF8">
    <property type="entry name" value="RNA POLYMERASE SIGMA FACTOR HI_1459-RELATED"/>
    <property type="match status" value="1"/>
</dbReference>
<dbReference type="RefSeq" id="WP_164257661.1">
    <property type="nucleotide sequence ID" value="NZ_JAAGMK010000420.1"/>
</dbReference>
<feature type="compositionally biased region" description="Low complexity" evidence="6">
    <location>
        <begin position="99"/>
        <end position="134"/>
    </location>
</feature>
<dbReference type="InterPro" id="IPR036388">
    <property type="entry name" value="WH-like_DNA-bd_sf"/>
</dbReference>
<keyword evidence="4" id="KW-0238">DNA-binding</keyword>
<keyword evidence="2" id="KW-0805">Transcription regulation</keyword>
<name>A0A6G3SSC9_STRAQ</name>
<dbReference type="GO" id="GO:0016987">
    <property type="term" value="F:sigma factor activity"/>
    <property type="evidence" value="ECO:0007669"/>
    <property type="project" value="UniProtKB-KW"/>
</dbReference>
<feature type="region of interest" description="Disordered" evidence="6">
    <location>
        <begin position="1"/>
        <end position="38"/>
    </location>
</feature>
<dbReference type="InterPro" id="IPR013325">
    <property type="entry name" value="RNA_pol_sigma_r2"/>
</dbReference>
<evidence type="ECO:0000313" key="8">
    <source>
        <dbReference type="EMBL" id="NEB85565.1"/>
    </source>
</evidence>
<reference evidence="8" key="1">
    <citation type="submission" date="2020-01" db="EMBL/GenBank/DDBJ databases">
        <title>Insect and environment-associated Actinomycetes.</title>
        <authorList>
            <person name="Currrie C."/>
            <person name="Chevrette M."/>
            <person name="Carlson C."/>
            <person name="Stubbendieck R."/>
            <person name="Wendt-Pienkowski E."/>
        </authorList>
    </citation>
    <scope>NUCLEOTIDE SEQUENCE</scope>
    <source>
        <strain evidence="8">SID505</strain>
    </source>
</reference>
<evidence type="ECO:0000256" key="4">
    <source>
        <dbReference type="ARBA" id="ARBA00023125"/>
    </source>
</evidence>
<dbReference type="SUPFAM" id="SSF88659">
    <property type="entry name" value="Sigma3 and sigma4 domains of RNA polymerase sigma factors"/>
    <property type="match status" value="1"/>
</dbReference>
<keyword evidence="5" id="KW-0804">Transcription</keyword>
<comment type="similarity">
    <text evidence="1">Belongs to the sigma-70 factor family. ECF subfamily.</text>
</comment>
<evidence type="ECO:0000256" key="5">
    <source>
        <dbReference type="ARBA" id="ARBA00023163"/>
    </source>
</evidence>
<dbReference type="InterPro" id="IPR010982">
    <property type="entry name" value="Lambda_DNA-bd_dom_sf"/>
</dbReference>
<dbReference type="GO" id="GO:0006352">
    <property type="term" value="P:DNA-templated transcription initiation"/>
    <property type="evidence" value="ECO:0007669"/>
    <property type="project" value="InterPro"/>
</dbReference>
<evidence type="ECO:0000256" key="1">
    <source>
        <dbReference type="ARBA" id="ARBA00010641"/>
    </source>
</evidence>
<accession>A0A6G3SSC9</accession>
<dbReference type="InterPro" id="IPR039425">
    <property type="entry name" value="RNA_pol_sigma-70-like"/>
</dbReference>
<proteinExistence type="inferred from homology"/>
<sequence length="431" mass="46093">MTRSTTDEAAAPQLPSPKERRRLREAKSLSEEQVAAAVGVTRATVRSWETGRTSPRGRKRALYAKLIAPEPEAIATTTPAAAMTAPAPTPKAPTPAPKAPETAPEAVPEAVPQTASKAAPESAAETAGESAGESAVDRNTDTDTGTEVRAGAEAVGERRLSPAEAFDELYTRTAPGLVRQAYLLTGRRALARESVERAFQLAWHRWPEVAVDRDPAGWVRAAAYEYAMSPWHRLRRAYRHPDAPPTEPGKRALFDALLDLPPAYRRTLLLYDGVGLDLPETAAETEASTPAAAGRLMTARAAVAEQLPELASAATPAEQSALLHDRLGGLARAEHVPVPRPARAVRTGSEDRARLWTRAAVAGVALLIAVTGLTLHTAPTHYEPPISPAERVGGVPPRGGPQKLTAQDLKLQKTLREQLAHGPERLVPQLR</sequence>
<feature type="domain" description="HTH cro/C1-type" evidence="7">
    <location>
        <begin position="21"/>
        <end position="55"/>
    </location>
</feature>
<organism evidence="8">
    <name type="scientific">Streptomyces anulatus</name>
    <name type="common">Streptomyces chrysomallus</name>
    <dbReference type="NCBI Taxonomy" id="1892"/>
    <lineage>
        <taxon>Bacteria</taxon>
        <taxon>Bacillati</taxon>
        <taxon>Actinomycetota</taxon>
        <taxon>Actinomycetes</taxon>
        <taxon>Kitasatosporales</taxon>
        <taxon>Streptomycetaceae</taxon>
        <taxon>Streptomyces</taxon>
    </lineage>
</organism>
<comment type="caution">
    <text evidence="8">The sequence shown here is derived from an EMBL/GenBank/DDBJ whole genome shotgun (WGS) entry which is preliminary data.</text>
</comment>
<dbReference type="PROSITE" id="PS50943">
    <property type="entry name" value="HTH_CROC1"/>
    <property type="match status" value="1"/>
</dbReference>
<evidence type="ECO:0000256" key="6">
    <source>
        <dbReference type="SAM" id="MobiDB-lite"/>
    </source>
</evidence>
<dbReference type="CDD" id="cd00093">
    <property type="entry name" value="HTH_XRE"/>
    <property type="match status" value="1"/>
</dbReference>
<dbReference type="Pfam" id="PF01381">
    <property type="entry name" value="HTH_3"/>
    <property type="match status" value="1"/>
</dbReference>
<dbReference type="SUPFAM" id="SSF47413">
    <property type="entry name" value="lambda repressor-like DNA-binding domains"/>
    <property type="match status" value="1"/>
</dbReference>
<protein>
    <submittedName>
        <fullName evidence="8">Helix-turn-helix domain-containing protein</fullName>
    </submittedName>
</protein>
<dbReference type="Gene3D" id="1.10.10.10">
    <property type="entry name" value="Winged helix-like DNA-binding domain superfamily/Winged helix DNA-binding domain"/>
    <property type="match status" value="1"/>
</dbReference>
<dbReference type="AlphaFoldDB" id="A0A6G3SSC9"/>
<dbReference type="EMBL" id="JAAGMK010000420">
    <property type="protein sequence ID" value="NEB85565.1"/>
    <property type="molecule type" value="Genomic_DNA"/>
</dbReference>